<reference evidence="1 2" key="1">
    <citation type="submission" date="2017-08" db="EMBL/GenBank/DDBJ databases">
        <title>Comparative genomics of non-oral Prevotella species.</title>
        <authorList>
            <person name="Accetto T."/>
            <person name="Nograsek B."/>
            <person name="Avgustin G."/>
        </authorList>
    </citation>
    <scope>NUCLEOTIDE SEQUENCE [LARGE SCALE GENOMIC DNA]</scope>
    <source>
        <strain evidence="1 2">TC1-1</strain>
    </source>
</reference>
<name>A0ABX4EHS5_SEGBR</name>
<evidence type="ECO:0000313" key="2">
    <source>
        <dbReference type="Proteomes" id="UP000216189"/>
    </source>
</evidence>
<sequence length="122" mass="14051">MDENVLLDWKEAHADVYSKFKQDLEEQLLKPYHQTILDLGDGYAESLQSVIANLYAISPEDGFDIDKLYAKAIESGDVSAYCLCYYLQFDDGADRLVHALAEKVEKPDTQEIFETIQDYKRF</sequence>
<gene>
    <name evidence="1" type="ORF">CIK91_09120</name>
</gene>
<evidence type="ECO:0000313" key="1">
    <source>
        <dbReference type="EMBL" id="OYP54394.1"/>
    </source>
</evidence>
<dbReference type="EMBL" id="NPJF01000043">
    <property type="protein sequence ID" value="OYP54394.1"/>
    <property type="molecule type" value="Genomic_DNA"/>
</dbReference>
<keyword evidence="2" id="KW-1185">Reference proteome</keyword>
<dbReference type="RefSeq" id="WP_094448687.1">
    <property type="nucleotide sequence ID" value="NZ_CP091802.1"/>
</dbReference>
<accession>A0ABX4EHS5</accession>
<organism evidence="1 2">
    <name type="scientific">Segatella bryantii</name>
    <name type="common">Prevotella bryantii</name>
    <dbReference type="NCBI Taxonomy" id="77095"/>
    <lineage>
        <taxon>Bacteria</taxon>
        <taxon>Pseudomonadati</taxon>
        <taxon>Bacteroidota</taxon>
        <taxon>Bacteroidia</taxon>
        <taxon>Bacteroidales</taxon>
        <taxon>Prevotellaceae</taxon>
        <taxon>Segatella</taxon>
    </lineage>
</organism>
<proteinExistence type="predicted"/>
<protein>
    <submittedName>
        <fullName evidence="1">Uncharacterized protein</fullName>
    </submittedName>
</protein>
<dbReference type="Proteomes" id="UP000216189">
    <property type="component" value="Unassembled WGS sequence"/>
</dbReference>
<comment type="caution">
    <text evidence="1">The sequence shown here is derived from an EMBL/GenBank/DDBJ whole genome shotgun (WGS) entry which is preliminary data.</text>
</comment>